<feature type="repeat" description="WD" evidence="3">
    <location>
        <begin position="247"/>
        <end position="281"/>
    </location>
</feature>
<keyword evidence="1 3" id="KW-0853">WD repeat</keyword>
<dbReference type="SUPFAM" id="SSF50978">
    <property type="entry name" value="WD40 repeat-like"/>
    <property type="match status" value="1"/>
</dbReference>
<organism evidence="4 5">
    <name type="scientific">Geodia barretti</name>
    <name type="common">Barrett's horny sponge</name>
    <dbReference type="NCBI Taxonomy" id="519541"/>
    <lineage>
        <taxon>Eukaryota</taxon>
        <taxon>Metazoa</taxon>
        <taxon>Porifera</taxon>
        <taxon>Demospongiae</taxon>
        <taxon>Heteroscleromorpha</taxon>
        <taxon>Tetractinellida</taxon>
        <taxon>Astrophorina</taxon>
        <taxon>Geodiidae</taxon>
        <taxon>Geodia</taxon>
    </lineage>
</organism>
<proteinExistence type="predicted"/>
<accession>A0AA35RPK5</accession>
<dbReference type="Pfam" id="PF00400">
    <property type="entry name" value="WD40"/>
    <property type="match status" value="4"/>
</dbReference>
<evidence type="ECO:0000256" key="3">
    <source>
        <dbReference type="PROSITE-ProRule" id="PRU00221"/>
    </source>
</evidence>
<sequence>MTPSCDFYREMMQCSSGLRDPGQTAFRNNICGKLSSRQFQVGGLSEGQRVNLTQHMMPRHPHQQIDFYRARVFCGTYNRDGSMFISAVQDNRLYLYETSKFEKYKSIVGRDIGWSILDVVFSQDQYWFAYSTWSPCIYVCNVYGEEENHYSLDLRPDTLDRFCVFSLRFSSDDKELITACSDGYLYIYNREICDRTLKIDAHQDDADAVALDDQSSHIIFSAGDDGLCKVWDRRCLSEANPRPVGTLAGHKDGITFIDTKGDGRHLITNSKDQTIKLWDIRQFSQRDGIAATLGEVQRQSWDYRWQDVPKRVMRDALVKLPGDSSVMTYAGHLVKHTLLRARFSPPATTGQRYIYTACAKGRVVVYDTLTGEVVQTLMTDNYNCVCVRDVSWSPSQPGELVSSSWDGLLQLWIPHPRIRQAGAGTTSSHESAGTHSHII</sequence>
<dbReference type="SMART" id="SM00320">
    <property type="entry name" value="WD40"/>
    <property type="match status" value="6"/>
</dbReference>
<protein>
    <submittedName>
        <fullName evidence="4">DDB1- and CUL4-associated factor 11</fullName>
    </submittedName>
</protein>
<keyword evidence="2" id="KW-0677">Repeat</keyword>
<dbReference type="InterPro" id="IPR051859">
    <property type="entry name" value="DCAF"/>
</dbReference>
<evidence type="ECO:0000313" key="4">
    <source>
        <dbReference type="EMBL" id="CAI8014251.1"/>
    </source>
</evidence>
<dbReference type="GO" id="GO:0043161">
    <property type="term" value="P:proteasome-mediated ubiquitin-dependent protein catabolic process"/>
    <property type="evidence" value="ECO:0007669"/>
    <property type="project" value="TreeGrafter"/>
</dbReference>
<dbReference type="PANTHER" id="PTHR19847:SF7">
    <property type="entry name" value="DDB1- AND CUL4-ASSOCIATED FACTOR 11"/>
    <property type="match status" value="1"/>
</dbReference>
<dbReference type="PROSITE" id="PS50294">
    <property type="entry name" value="WD_REPEATS_REGION"/>
    <property type="match status" value="1"/>
</dbReference>
<dbReference type="EMBL" id="CASHTH010001351">
    <property type="protein sequence ID" value="CAI8014251.1"/>
    <property type="molecule type" value="Genomic_DNA"/>
</dbReference>
<evidence type="ECO:0000313" key="5">
    <source>
        <dbReference type="Proteomes" id="UP001174909"/>
    </source>
</evidence>
<dbReference type="InterPro" id="IPR036322">
    <property type="entry name" value="WD40_repeat_dom_sf"/>
</dbReference>
<dbReference type="AlphaFoldDB" id="A0AA35RPK5"/>
<evidence type="ECO:0000256" key="1">
    <source>
        <dbReference type="ARBA" id="ARBA00022574"/>
    </source>
</evidence>
<dbReference type="InterPro" id="IPR001680">
    <property type="entry name" value="WD40_rpt"/>
</dbReference>
<comment type="caution">
    <text evidence="4">The sequence shown here is derived from an EMBL/GenBank/DDBJ whole genome shotgun (WGS) entry which is preliminary data.</text>
</comment>
<name>A0AA35RPK5_GEOBA</name>
<feature type="repeat" description="WD" evidence="3">
    <location>
        <begin position="199"/>
        <end position="232"/>
    </location>
</feature>
<keyword evidence="5" id="KW-1185">Reference proteome</keyword>
<evidence type="ECO:0000256" key="2">
    <source>
        <dbReference type="ARBA" id="ARBA00022737"/>
    </source>
</evidence>
<dbReference type="GO" id="GO:0080008">
    <property type="term" value="C:Cul4-RING E3 ubiquitin ligase complex"/>
    <property type="evidence" value="ECO:0007669"/>
    <property type="project" value="TreeGrafter"/>
</dbReference>
<dbReference type="PANTHER" id="PTHR19847">
    <property type="entry name" value="DDB1- AND CUL4-ASSOCIATED FACTOR 11"/>
    <property type="match status" value="1"/>
</dbReference>
<dbReference type="InterPro" id="IPR015943">
    <property type="entry name" value="WD40/YVTN_repeat-like_dom_sf"/>
</dbReference>
<reference evidence="4" key="1">
    <citation type="submission" date="2023-03" db="EMBL/GenBank/DDBJ databases">
        <authorList>
            <person name="Steffen K."/>
            <person name="Cardenas P."/>
        </authorList>
    </citation>
    <scope>NUCLEOTIDE SEQUENCE</scope>
</reference>
<dbReference type="Proteomes" id="UP001174909">
    <property type="component" value="Unassembled WGS sequence"/>
</dbReference>
<dbReference type="PROSITE" id="PS50082">
    <property type="entry name" value="WD_REPEATS_2"/>
    <property type="match status" value="2"/>
</dbReference>
<dbReference type="Gene3D" id="2.130.10.10">
    <property type="entry name" value="YVTN repeat-like/Quinoprotein amine dehydrogenase"/>
    <property type="match status" value="3"/>
</dbReference>
<dbReference type="PRINTS" id="PR00320">
    <property type="entry name" value="GPROTEINBRPT"/>
</dbReference>
<gene>
    <name evidence="4" type="ORF">GBAR_LOCUS8941</name>
</gene>
<dbReference type="InterPro" id="IPR020472">
    <property type="entry name" value="WD40_PAC1"/>
</dbReference>